<dbReference type="AlphaFoldDB" id="A0A6A4I5W3"/>
<feature type="compositionally biased region" description="Basic and acidic residues" evidence="1">
    <location>
        <begin position="309"/>
        <end position="341"/>
    </location>
</feature>
<dbReference type="EMBL" id="ML769405">
    <property type="protein sequence ID" value="KAE9405921.1"/>
    <property type="molecule type" value="Genomic_DNA"/>
</dbReference>
<evidence type="ECO:0000313" key="3">
    <source>
        <dbReference type="Proteomes" id="UP000799118"/>
    </source>
</evidence>
<evidence type="ECO:0008006" key="4">
    <source>
        <dbReference type="Google" id="ProtNLM"/>
    </source>
</evidence>
<keyword evidence="3" id="KW-1185">Reference proteome</keyword>
<evidence type="ECO:0000256" key="1">
    <source>
        <dbReference type="SAM" id="MobiDB-lite"/>
    </source>
</evidence>
<dbReference type="Proteomes" id="UP000799118">
    <property type="component" value="Unassembled WGS sequence"/>
</dbReference>
<protein>
    <recommendedName>
        <fullName evidence="4">EH domain-containing protein</fullName>
    </recommendedName>
</protein>
<dbReference type="OrthoDB" id="524326at2759"/>
<reference evidence="2" key="1">
    <citation type="journal article" date="2019" name="Environ. Microbiol.">
        <title>Fungal ecological strategies reflected in gene transcription - a case study of two litter decomposers.</title>
        <authorList>
            <person name="Barbi F."/>
            <person name="Kohler A."/>
            <person name="Barry K."/>
            <person name="Baskaran P."/>
            <person name="Daum C."/>
            <person name="Fauchery L."/>
            <person name="Ihrmark K."/>
            <person name="Kuo A."/>
            <person name="LaButti K."/>
            <person name="Lipzen A."/>
            <person name="Morin E."/>
            <person name="Grigoriev I.V."/>
            <person name="Henrissat B."/>
            <person name="Lindahl B."/>
            <person name="Martin F."/>
        </authorList>
    </citation>
    <scope>NUCLEOTIDE SEQUENCE</scope>
    <source>
        <strain evidence="2">JB14</strain>
    </source>
</reference>
<feature type="region of interest" description="Disordered" evidence="1">
    <location>
        <begin position="291"/>
        <end position="354"/>
    </location>
</feature>
<proteinExistence type="predicted"/>
<gene>
    <name evidence="2" type="ORF">BT96DRAFT_852147</name>
</gene>
<evidence type="ECO:0000313" key="2">
    <source>
        <dbReference type="EMBL" id="KAE9405921.1"/>
    </source>
</evidence>
<accession>A0A6A4I5W3</accession>
<organism evidence="2 3">
    <name type="scientific">Gymnopus androsaceus JB14</name>
    <dbReference type="NCBI Taxonomy" id="1447944"/>
    <lineage>
        <taxon>Eukaryota</taxon>
        <taxon>Fungi</taxon>
        <taxon>Dikarya</taxon>
        <taxon>Basidiomycota</taxon>
        <taxon>Agaricomycotina</taxon>
        <taxon>Agaricomycetes</taxon>
        <taxon>Agaricomycetidae</taxon>
        <taxon>Agaricales</taxon>
        <taxon>Marasmiineae</taxon>
        <taxon>Omphalotaceae</taxon>
        <taxon>Gymnopus</taxon>
    </lineage>
</organism>
<sequence length="354" mass="40401">MLLPCGVRRFWPLKWSRDVTGVSRSGRLSKDGFVAALFLIYRAHAGLEIPETLPEFFATAFSIPQSDPFSNSDQGASLSSPDEEDEVGGLYAQIRALQDALVTLSRENEDLQSSVQTWTRLSRQQSMSHNRMSRSVDTNLAEITRLQAELQEKDNTISRLRASERVIEDLSRENTMFRLQVEELTSRLQVSDGEAMAQKLLADELSRESERLKQQLDGFRESSTHVPTVTGDDELQTLINEDLSRENHRLRNQMRELNNSLSELQAPNDEMVALKESTRALTRENKRLQRRLREMESSNAAASSSGSQDEQRRRVGELSRENERLRRDLEQARRRPARQDTTDAPPPAYEEVGQ</sequence>
<feature type="compositionally biased region" description="Low complexity" evidence="1">
    <location>
        <begin position="297"/>
        <end position="307"/>
    </location>
</feature>
<name>A0A6A4I5W3_9AGAR</name>